<dbReference type="AlphaFoldDB" id="A0A0A9GRD1"/>
<sequence length="203" mass="23207">MFPSSFGNLKLHVLDITACSTIKHFPPISKMTSVKQHQISAGRRRIILLAECIRVDINLPGCTIHDIHETGDGECSDIVELGKLTCHDLEVRHVENVKHPDDAERAKLRDNPELRKLTLRWTHEGRTTGEKDAEMDQLVLENLIPPRTLEHLKLEGYMSKDFPNWMFDISSCLPYLTSIQLSRLTTCDSLPPFGQLPNLRYLR</sequence>
<proteinExistence type="predicted"/>
<dbReference type="PANTHER" id="PTHR47186:SF3">
    <property type="entry name" value="OS09G0267800 PROTEIN"/>
    <property type="match status" value="1"/>
</dbReference>
<evidence type="ECO:0000313" key="2">
    <source>
        <dbReference type="EMBL" id="JAE27700.1"/>
    </source>
</evidence>
<feature type="domain" description="R13L1/DRL21-like LRR repeat region" evidence="1">
    <location>
        <begin position="79"/>
        <end position="202"/>
    </location>
</feature>
<accession>A0A0A9GRD1</accession>
<reference evidence="2" key="1">
    <citation type="submission" date="2014-09" db="EMBL/GenBank/DDBJ databases">
        <authorList>
            <person name="Magalhaes I.L.F."/>
            <person name="Oliveira U."/>
            <person name="Santos F.R."/>
            <person name="Vidigal T.H.D.A."/>
            <person name="Brescovit A.D."/>
            <person name="Santos A.J."/>
        </authorList>
    </citation>
    <scope>NUCLEOTIDE SEQUENCE</scope>
    <source>
        <tissue evidence="2">Shoot tissue taken approximately 20 cm above the soil surface</tissue>
    </source>
</reference>
<dbReference type="Gene3D" id="3.80.10.10">
    <property type="entry name" value="Ribonuclease Inhibitor"/>
    <property type="match status" value="1"/>
</dbReference>
<dbReference type="InterPro" id="IPR032675">
    <property type="entry name" value="LRR_dom_sf"/>
</dbReference>
<protein>
    <recommendedName>
        <fullName evidence="1">R13L1/DRL21-like LRR repeat region domain-containing protein</fullName>
    </recommendedName>
</protein>
<dbReference type="PANTHER" id="PTHR47186">
    <property type="entry name" value="LEUCINE-RICH REPEAT-CONTAINING PROTEIN 57"/>
    <property type="match status" value="1"/>
</dbReference>
<organism evidence="2">
    <name type="scientific">Arundo donax</name>
    <name type="common">Giant reed</name>
    <name type="synonym">Donax arundinaceus</name>
    <dbReference type="NCBI Taxonomy" id="35708"/>
    <lineage>
        <taxon>Eukaryota</taxon>
        <taxon>Viridiplantae</taxon>
        <taxon>Streptophyta</taxon>
        <taxon>Embryophyta</taxon>
        <taxon>Tracheophyta</taxon>
        <taxon>Spermatophyta</taxon>
        <taxon>Magnoliopsida</taxon>
        <taxon>Liliopsida</taxon>
        <taxon>Poales</taxon>
        <taxon>Poaceae</taxon>
        <taxon>PACMAD clade</taxon>
        <taxon>Arundinoideae</taxon>
        <taxon>Arundineae</taxon>
        <taxon>Arundo</taxon>
    </lineage>
</organism>
<name>A0A0A9GRD1_ARUDO</name>
<dbReference type="SUPFAM" id="SSF52047">
    <property type="entry name" value="RNI-like"/>
    <property type="match status" value="1"/>
</dbReference>
<evidence type="ECO:0000259" key="1">
    <source>
        <dbReference type="Pfam" id="PF25019"/>
    </source>
</evidence>
<dbReference type="EMBL" id="GBRH01170196">
    <property type="protein sequence ID" value="JAE27700.1"/>
    <property type="molecule type" value="Transcribed_RNA"/>
</dbReference>
<dbReference type="InterPro" id="IPR056789">
    <property type="entry name" value="LRR_R13L1-DRL21"/>
</dbReference>
<reference evidence="2" key="2">
    <citation type="journal article" date="2015" name="Data Brief">
        <title>Shoot transcriptome of the giant reed, Arundo donax.</title>
        <authorList>
            <person name="Barrero R.A."/>
            <person name="Guerrero F.D."/>
            <person name="Moolhuijzen P."/>
            <person name="Goolsby J.A."/>
            <person name="Tidwell J."/>
            <person name="Bellgard S.E."/>
            <person name="Bellgard M.I."/>
        </authorList>
    </citation>
    <scope>NUCLEOTIDE SEQUENCE</scope>
    <source>
        <tissue evidence="2">Shoot tissue taken approximately 20 cm above the soil surface</tissue>
    </source>
</reference>
<dbReference type="Pfam" id="PF25019">
    <property type="entry name" value="LRR_R13L1-DRL21"/>
    <property type="match status" value="1"/>
</dbReference>